<keyword evidence="6" id="KW-0732">Signal</keyword>
<evidence type="ECO:0000256" key="6">
    <source>
        <dbReference type="SAM" id="SignalP"/>
    </source>
</evidence>
<dbReference type="InterPro" id="IPR029058">
    <property type="entry name" value="AB_hydrolase_fold"/>
</dbReference>
<evidence type="ECO:0000313" key="7">
    <source>
        <dbReference type="EMBL" id="KAK2759565.1"/>
    </source>
</evidence>
<keyword evidence="3" id="KW-0645">Protease</keyword>
<keyword evidence="4" id="KW-0378">Hydrolase</keyword>
<comment type="similarity">
    <text evidence="1">Belongs to the peptidase S10 family.</text>
</comment>
<dbReference type="AlphaFoldDB" id="A0AAE0D5W0"/>
<sequence>MHLLSVFLLCATQVAGVFDEPALKVQNPGLDWTRESFVASTFQGDQAKPDQQRFLTEKTKEFAVDGKTLPNVHFHAGESYAGLLPVHSSAAKDDLQELYFWFFPSEEPLAKKEIVIWLTGGPGCSSIGELLQENGPISWKPGTFGPVQNPWSWHRLTNVVWIEQPVGTGFSQGPVTATDERDVARQFMGFWKAFVDTFDLHGYKVFVAGSSYSGLFCPYISSAMLDADDTDYFNVKGMMIFDPSISQRSLGQQFGVTKTLDYWGPVFTLNKTARAKVEAMDRKCGYSEYVDKYLSFPPSGIQPADIPRAWNPDNEYIPECDILSFVAEAERVANPCFSLYNVLQTCPLAHDPIGFTDNRLRHPLAGPVYFNREDVKAAINAPMDKEWRFCSREPVFANDIDNSNNPGPGSLPVIPGIIERTSNVIIGHGLQDFILQSTGTLLGIQNMTWGGAQGLQVRPDKTLNIPLHPVTETFAGSGELGVWHSERGLTYFETPMSGHFVGRDAPFISFRALEVLLGRVKDFGSTAPFTTDYKADDRRYDSVNNIDSD</sequence>
<evidence type="ECO:0000313" key="8">
    <source>
        <dbReference type="Proteomes" id="UP001281614"/>
    </source>
</evidence>
<organism evidence="7 8">
    <name type="scientific">Colletotrichum kahawae</name>
    <name type="common">Coffee berry disease fungus</name>
    <dbReference type="NCBI Taxonomy" id="34407"/>
    <lineage>
        <taxon>Eukaryota</taxon>
        <taxon>Fungi</taxon>
        <taxon>Dikarya</taxon>
        <taxon>Ascomycota</taxon>
        <taxon>Pezizomycotina</taxon>
        <taxon>Sordariomycetes</taxon>
        <taxon>Hypocreomycetidae</taxon>
        <taxon>Glomerellales</taxon>
        <taxon>Glomerellaceae</taxon>
        <taxon>Colletotrichum</taxon>
        <taxon>Colletotrichum gloeosporioides species complex</taxon>
    </lineage>
</organism>
<evidence type="ECO:0000256" key="3">
    <source>
        <dbReference type="ARBA" id="ARBA00022670"/>
    </source>
</evidence>
<protein>
    <submittedName>
        <fullName evidence="7">Carboxypeptidase</fullName>
    </submittedName>
</protein>
<keyword evidence="2 7" id="KW-0121">Carboxypeptidase</keyword>
<feature type="chain" id="PRO_5041977417" evidence="6">
    <location>
        <begin position="17"/>
        <end position="549"/>
    </location>
</feature>
<dbReference type="Pfam" id="PF00450">
    <property type="entry name" value="Peptidase_S10"/>
    <property type="match status" value="1"/>
</dbReference>
<dbReference type="Gene3D" id="3.40.50.1820">
    <property type="entry name" value="alpha/beta hydrolase"/>
    <property type="match status" value="1"/>
</dbReference>
<reference evidence="7" key="1">
    <citation type="submission" date="2023-02" db="EMBL/GenBank/DDBJ databases">
        <title>Colletotrichum kahawae CIFC_Que2 genome sequencing and assembly.</title>
        <authorList>
            <person name="Baroncelli R."/>
        </authorList>
    </citation>
    <scope>NUCLEOTIDE SEQUENCE</scope>
    <source>
        <strain evidence="7">CIFC_Que2</strain>
    </source>
</reference>
<keyword evidence="8" id="KW-1185">Reference proteome</keyword>
<evidence type="ECO:0000256" key="2">
    <source>
        <dbReference type="ARBA" id="ARBA00022645"/>
    </source>
</evidence>
<gene>
    <name evidence="7" type="ORF">CKAH01_16641</name>
</gene>
<dbReference type="SUPFAM" id="SSF53474">
    <property type="entry name" value="alpha/beta-Hydrolases"/>
    <property type="match status" value="1"/>
</dbReference>
<evidence type="ECO:0000256" key="1">
    <source>
        <dbReference type="ARBA" id="ARBA00009431"/>
    </source>
</evidence>
<dbReference type="InterPro" id="IPR001563">
    <property type="entry name" value="Peptidase_S10"/>
</dbReference>
<dbReference type="GO" id="GO:0004185">
    <property type="term" value="F:serine-type carboxypeptidase activity"/>
    <property type="evidence" value="ECO:0007669"/>
    <property type="project" value="InterPro"/>
</dbReference>
<feature type="signal peptide" evidence="6">
    <location>
        <begin position="1"/>
        <end position="16"/>
    </location>
</feature>
<evidence type="ECO:0000256" key="4">
    <source>
        <dbReference type="ARBA" id="ARBA00022801"/>
    </source>
</evidence>
<evidence type="ECO:0000256" key="5">
    <source>
        <dbReference type="ARBA" id="ARBA00023180"/>
    </source>
</evidence>
<keyword evidence="5" id="KW-0325">Glycoprotein</keyword>
<dbReference type="GO" id="GO:0006508">
    <property type="term" value="P:proteolysis"/>
    <property type="evidence" value="ECO:0007669"/>
    <property type="project" value="UniProtKB-KW"/>
</dbReference>
<dbReference type="PRINTS" id="PR00724">
    <property type="entry name" value="CRBOXYPTASEC"/>
</dbReference>
<dbReference type="EMBL" id="VYYT01000179">
    <property type="protein sequence ID" value="KAK2759565.1"/>
    <property type="molecule type" value="Genomic_DNA"/>
</dbReference>
<proteinExistence type="inferred from homology"/>
<comment type="caution">
    <text evidence="7">The sequence shown here is derived from an EMBL/GenBank/DDBJ whole genome shotgun (WGS) entry which is preliminary data.</text>
</comment>
<name>A0AAE0D5W0_COLKA</name>
<dbReference type="Proteomes" id="UP001281614">
    <property type="component" value="Unassembled WGS sequence"/>
</dbReference>
<accession>A0AAE0D5W0</accession>
<dbReference type="PANTHER" id="PTHR11802">
    <property type="entry name" value="SERINE PROTEASE FAMILY S10 SERINE CARBOXYPEPTIDASE"/>
    <property type="match status" value="1"/>
</dbReference>
<dbReference type="PANTHER" id="PTHR11802:SF479">
    <property type="entry name" value="CARBOXYPEPTIDASE"/>
    <property type="match status" value="1"/>
</dbReference>